<name>A0A4S2KV87_9HYME</name>
<dbReference type="EMBL" id="QBLH01001390">
    <property type="protein sequence ID" value="TGZ52008.1"/>
    <property type="molecule type" value="Genomic_DNA"/>
</dbReference>
<proteinExistence type="predicted"/>
<protein>
    <submittedName>
        <fullName evidence="1">Uncharacterized protein</fullName>
    </submittedName>
</protein>
<dbReference type="Proteomes" id="UP000310200">
    <property type="component" value="Unassembled WGS sequence"/>
</dbReference>
<dbReference type="AlphaFoldDB" id="A0A4S2KV87"/>
<keyword evidence="2" id="KW-1185">Reference proteome</keyword>
<reference evidence="1 2" key="1">
    <citation type="journal article" date="2019" name="Philos. Trans. R. Soc. Lond., B, Biol. Sci.">
        <title>Ant behaviour and brain gene expression of defending hosts depend on the ecological success of the intruding social parasite.</title>
        <authorList>
            <person name="Kaur R."/>
            <person name="Stoldt M."/>
            <person name="Jongepier E."/>
            <person name="Feldmeyer B."/>
            <person name="Menzel F."/>
            <person name="Bornberg-Bauer E."/>
            <person name="Foitzik S."/>
        </authorList>
    </citation>
    <scope>NUCLEOTIDE SEQUENCE [LARGE SCALE GENOMIC DNA]</scope>
    <source>
        <tissue evidence="1">Whole body</tissue>
    </source>
</reference>
<organism evidence="1 2">
    <name type="scientific">Temnothorax longispinosus</name>
    <dbReference type="NCBI Taxonomy" id="300112"/>
    <lineage>
        <taxon>Eukaryota</taxon>
        <taxon>Metazoa</taxon>
        <taxon>Ecdysozoa</taxon>
        <taxon>Arthropoda</taxon>
        <taxon>Hexapoda</taxon>
        <taxon>Insecta</taxon>
        <taxon>Pterygota</taxon>
        <taxon>Neoptera</taxon>
        <taxon>Endopterygota</taxon>
        <taxon>Hymenoptera</taxon>
        <taxon>Apocrita</taxon>
        <taxon>Aculeata</taxon>
        <taxon>Formicoidea</taxon>
        <taxon>Formicidae</taxon>
        <taxon>Myrmicinae</taxon>
        <taxon>Temnothorax</taxon>
    </lineage>
</organism>
<evidence type="ECO:0000313" key="1">
    <source>
        <dbReference type="EMBL" id="TGZ52008.1"/>
    </source>
</evidence>
<accession>A0A4S2KV87</accession>
<comment type="caution">
    <text evidence="1">The sequence shown here is derived from an EMBL/GenBank/DDBJ whole genome shotgun (WGS) entry which is preliminary data.</text>
</comment>
<evidence type="ECO:0000313" key="2">
    <source>
        <dbReference type="Proteomes" id="UP000310200"/>
    </source>
</evidence>
<sequence>MVAFPALNSSRTLTLFAGELSEAPGASLLSFSRRHSYRRILLRKAPLLPFADIPIQGYSWVFPAREEKEDGKFQSSLLPRLSRAFFKITSKPSFAIKIPVIPNFMHGLI</sequence>
<gene>
    <name evidence="1" type="ORF">DBV15_08471</name>
</gene>